<dbReference type="Proteomes" id="UP000299102">
    <property type="component" value="Unassembled WGS sequence"/>
</dbReference>
<reference evidence="2 3" key="1">
    <citation type="journal article" date="2019" name="Commun. Biol.">
        <title>The bagworm genome reveals a unique fibroin gene that provides high tensile strength.</title>
        <authorList>
            <person name="Kono N."/>
            <person name="Nakamura H."/>
            <person name="Ohtoshi R."/>
            <person name="Tomita M."/>
            <person name="Numata K."/>
            <person name="Arakawa K."/>
        </authorList>
    </citation>
    <scope>NUCLEOTIDE SEQUENCE [LARGE SCALE GENOMIC DNA]</scope>
</reference>
<dbReference type="AlphaFoldDB" id="A0A4C1YQZ8"/>
<dbReference type="STRING" id="151549.A0A4C1YQZ8"/>
<proteinExistence type="predicted"/>
<evidence type="ECO:0000313" key="2">
    <source>
        <dbReference type="EMBL" id="GBP77413.1"/>
    </source>
</evidence>
<gene>
    <name evidence="2" type="ORF">EVAR_24130_1</name>
</gene>
<comment type="caution">
    <text evidence="2">The sequence shown here is derived from an EMBL/GenBank/DDBJ whole genome shotgun (WGS) entry which is preliminary data.</text>
</comment>
<keyword evidence="3" id="KW-1185">Reference proteome</keyword>
<protein>
    <submittedName>
        <fullName evidence="2">Uncharacterized protein</fullName>
    </submittedName>
</protein>
<sequence length="474" mass="52054">MFYLPVPSPAPARPPSRSEPRCTLDLVVPQEYPGRCKHGVRHPGLTKLVLEKTLVGDSSELYLTPNTTLEPPDVVPRHDLHSPMSDEYRTPDTTICDDNASFSMPSYFDRKKRTAADIISAAVKPLTNFQIFKQKSLNTIPALGEPRRRHDELFNNFPFLTPLAHRKGSVVPDDAPEPRLAGRLEAEFYCISSDRDSERGSDERLDLHHRFKSLSNRALNDHAHLDDPLTSTPALPAPATALRPTQRVYQKHDPPLQRNHYVQERAYRYTAGGALAALRHSYTGHASTYSLTTSACVVRRTTNGSVGGRRRDAGAGVGEWCACGAPLPQCEGGPLSLPRRPSSALNPSSGSLTASASESGSLDRGKAALERRKQRPGPPPAPHPQDEPAAAAWCRVENTRVNPDSLIDELLAATDLKHAVEDSAETSGLQLFIARDGTAELGTRQARQQLARRDLQRVVVQPHPHDNRSAVIDE</sequence>
<organism evidence="2 3">
    <name type="scientific">Eumeta variegata</name>
    <name type="common">Bagworm moth</name>
    <name type="synonym">Eumeta japonica</name>
    <dbReference type="NCBI Taxonomy" id="151549"/>
    <lineage>
        <taxon>Eukaryota</taxon>
        <taxon>Metazoa</taxon>
        <taxon>Ecdysozoa</taxon>
        <taxon>Arthropoda</taxon>
        <taxon>Hexapoda</taxon>
        <taxon>Insecta</taxon>
        <taxon>Pterygota</taxon>
        <taxon>Neoptera</taxon>
        <taxon>Endopterygota</taxon>
        <taxon>Lepidoptera</taxon>
        <taxon>Glossata</taxon>
        <taxon>Ditrysia</taxon>
        <taxon>Tineoidea</taxon>
        <taxon>Psychidae</taxon>
        <taxon>Oiketicinae</taxon>
        <taxon>Eumeta</taxon>
    </lineage>
</organism>
<feature type="region of interest" description="Disordered" evidence="1">
    <location>
        <begin position="334"/>
        <end position="388"/>
    </location>
</feature>
<feature type="compositionally biased region" description="Pro residues" evidence="1">
    <location>
        <begin position="1"/>
        <end position="14"/>
    </location>
</feature>
<dbReference type="EMBL" id="BGZK01001330">
    <property type="protein sequence ID" value="GBP77413.1"/>
    <property type="molecule type" value="Genomic_DNA"/>
</dbReference>
<feature type="region of interest" description="Disordered" evidence="1">
    <location>
        <begin position="1"/>
        <end position="20"/>
    </location>
</feature>
<evidence type="ECO:0000256" key="1">
    <source>
        <dbReference type="SAM" id="MobiDB-lite"/>
    </source>
</evidence>
<evidence type="ECO:0000313" key="3">
    <source>
        <dbReference type="Proteomes" id="UP000299102"/>
    </source>
</evidence>
<dbReference type="OrthoDB" id="3365224at2759"/>
<accession>A0A4C1YQZ8</accession>
<feature type="compositionally biased region" description="Low complexity" evidence="1">
    <location>
        <begin position="348"/>
        <end position="360"/>
    </location>
</feature>
<feature type="compositionally biased region" description="Basic and acidic residues" evidence="1">
    <location>
        <begin position="361"/>
        <end position="371"/>
    </location>
</feature>
<name>A0A4C1YQZ8_EUMVA</name>